<dbReference type="Gene3D" id="1.10.260.40">
    <property type="entry name" value="lambda repressor-like DNA-binding domains"/>
    <property type="match status" value="1"/>
</dbReference>
<keyword evidence="3" id="KW-1185">Reference proteome</keyword>
<proteinExistence type="predicted"/>
<dbReference type="Proteomes" id="UP000295509">
    <property type="component" value="Unassembled WGS sequence"/>
</dbReference>
<sequence length="138" mass="14713">MDLPALLDAAKRGKGSLKEIATELGIHPNRLSDWRAGRLKPNASEVAYLAECANLPILETVADIESQLDSQHASIWKKALGTLRAAGVAATLVLGIAMASMLSPKQATAAEHDGMLPSHGRGHWFDPSTTHQNSRNIA</sequence>
<evidence type="ECO:0000313" key="2">
    <source>
        <dbReference type="EMBL" id="TDY47723.1"/>
    </source>
</evidence>
<dbReference type="RefSeq" id="WP_166676385.1">
    <property type="nucleotide sequence ID" value="NZ_JBHLUW010000015.1"/>
</dbReference>
<dbReference type="AlphaFoldDB" id="A0A4R8LQD7"/>
<dbReference type="InterPro" id="IPR001387">
    <property type="entry name" value="Cro/C1-type_HTH"/>
</dbReference>
<feature type="compositionally biased region" description="Polar residues" evidence="1">
    <location>
        <begin position="127"/>
        <end position="138"/>
    </location>
</feature>
<dbReference type="SUPFAM" id="SSF47413">
    <property type="entry name" value="lambda repressor-like DNA-binding domains"/>
    <property type="match status" value="1"/>
</dbReference>
<organism evidence="2 3">
    <name type="scientific">Paraburkholderia rhizosphaerae</name>
    <dbReference type="NCBI Taxonomy" id="480658"/>
    <lineage>
        <taxon>Bacteria</taxon>
        <taxon>Pseudomonadati</taxon>
        <taxon>Pseudomonadota</taxon>
        <taxon>Betaproteobacteria</taxon>
        <taxon>Burkholderiales</taxon>
        <taxon>Burkholderiaceae</taxon>
        <taxon>Paraburkholderia</taxon>
    </lineage>
</organism>
<evidence type="ECO:0000313" key="3">
    <source>
        <dbReference type="Proteomes" id="UP000295509"/>
    </source>
</evidence>
<dbReference type="EMBL" id="SORE01000012">
    <property type="protein sequence ID" value="TDY47723.1"/>
    <property type="molecule type" value="Genomic_DNA"/>
</dbReference>
<name>A0A4R8LQD7_9BURK</name>
<dbReference type="InterPro" id="IPR010982">
    <property type="entry name" value="Lambda_DNA-bd_dom_sf"/>
</dbReference>
<protein>
    <recommendedName>
        <fullName evidence="4">Helix-turn-helix protein</fullName>
    </recommendedName>
</protein>
<evidence type="ECO:0000256" key="1">
    <source>
        <dbReference type="SAM" id="MobiDB-lite"/>
    </source>
</evidence>
<gene>
    <name evidence="2" type="ORF">BX592_112111</name>
</gene>
<dbReference type="GO" id="GO:0003677">
    <property type="term" value="F:DNA binding"/>
    <property type="evidence" value="ECO:0007669"/>
    <property type="project" value="InterPro"/>
</dbReference>
<feature type="region of interest" description="Disordered" evidence="1">
    <location>
        <begin position="119"/>
        <end position="138"/>
    </location>
</feature>
<reference evidence="2 3" key="1">
    <citation type="submission" date="2019-03" db="EMBL/GenBank/DDBJ databases">
        <title>Genomic Encyclopedia of Type Strains, Phase III (KMG-III): the genomes of soil and plant-associated and newly described type strains.</title>
        <authorList>
            <person name="Whitman W."/>
        </authorList>
    </citation>
    <scope>NUCLEOTIDE SEQUENCE [LARGE SCALE GENOMIC DNA]</scope>
    <source>
        <strain evidence="2 3">LMG 29544</strain>
    </source>
</reference>
<accession>A0A4R8LQD7</accession>
<evidence type="ECO:0008006" key="4">
    <source>
        <dbReference type="Google" id="ProtNLM"/>
    </source>
</evidence>
<comment type="caution">
    <text evidence="2">The sequence shown here is derived from an EMBL/GenBank/DDBJ whole genome shotgun (WGS) entry which is preliminary data.</text>
</comment>
<dbReference type="CDD" id="cd00093">
    <property type="entry name" value="HTH_XRE"/>
    <property type="match status" value="1"/>
</dbReference>